<dbReference type="PANTHER" id="PTHR24567">
    <property type="entry name" value="CRP FAMILY TRANSCRIPTIONAL REGULATORY PROTEIN"/>
    <property type="match status" value="1"/>
</dbReference>
<evidence type="ECO:0000313" key="6">
    <source>
        <dbReference type="EMBL" id="MBO0347616.1"/>
    </source>
</evidence>
<dbReference type="InterPro" id="IPR014710">
    <property type="entry name" value="RmlC-like_jellyroll"/>
</dbReference>
<sequence>MKDQSFDKPAFLAQTSLFQSLPPEQHQALAQIAIGQSYQKAEVLFWEGDDQGVGFFIVISGRVKVFKQSPLGKEQILQLFGPGQHFAEVPAFDGQPFPASAAALESTQVLFFPRTALVALMQAHPNIAITLLGIFARHLRWLAHVVEDLSLKDVPQRLAAYLLYLSDSPQGTLEQVELDITKGQLAAFLGTIPETLSRVFAKLSSEGVLEIEGARIRLLDLSRLRALAGMSE</sequence>
<organism evidence="6 7">
    <name type="scientific">Phormidium pseudopriestleyi FRX01</name>
    <dbReference type="NCBI Taxonomy" id="1759528"/>
    <lineage>
        <taxon>Bacteria</taxon>
        <taxon>Bacillati</taxon>
        <taxon>Cyanobacteriota</taxon>
        <taxon>Cyanophyceae</taxon>
        <taxon>Oscillatoriophycideae</taxon>
        <taxon>Oscillatoriales</taxon>
        <taxon>Oscillatoriaceae</taxon>
        <taxon>Phormidium</taxon>
    </lineage>
</organism>
<evidence type="ECO:0000313" key="7">
    <source>
        <dbReference type="Proteomes" id="UP000664844"/>
    </source>
</evidence>
<evidence type="ECO:0000256" key="2">
    <source>
        <dbReference type="ARBA" id="ARBA00023125"/>
    </source>
</evidence>
<keyword evidence="2" id="KW-0238">DNA-binding</keyword>
<gene>
    <name evidence="6" type="ORF">J0895_00525</name>
</gene>
<dbReference type="PROSITE" id="PS50042">
    <property type="entry name" value="CNMP_BINDING_3"/>
    <property type="match status" value="1"/>
</dbReference>
<name>A0ABS3FKI0_9CYAN</name>
<dbReference type="EMBL" id="JAFLQW010000015">
    <property type="protein sequence ID" value="MBO0347616.1"/>
    <property type="molecule type" value="Genomic_DNA"/>
</dbReference>
<accession>A0ABS3FKI0</accession>
<dbReference type="InterPro" id="IPR036388">
    <property type="entry name" value="WH-like_DNA-bd_sf"/>
</dbReference>
<dbReference type="InterPro" id="IPR036390">
    <property type="entry name" value="WH_DNA-bd_sf"/>
</dbReference>
<dbReference type="Gene3D" id="1.10.10.10">
    <property type="entry name" value="Winged helix-like DNA-binding domain superfamily/Winged helix DNA-binding domain"/>
    <property type="match status" value="1"/>
</dbReference>
<dbReference type="Gene3D" id="2.60.120.10">
    <property type="entry name" value="Jelly Rolls"/>
    <property type="match status" value="1"/>
</dbReference>
<feature type="domain" description="Cyclic nucleotide-binding" evidence="4">
    <location>
        <begin position="17"/>
        <end position="138"/>
    </location>
</feature>
<comment type="caution">
    <text evidence="6">The sequence shown here is derived from an EMBL/GenBank/DDBJ whole genome shotgun (WGS) entry which is preliminary data.</text>
</comment>
<keyword evidence="7" id="KW-1185">Reference proteome</keyword>
<dbReference type="SUPFAM" id="SSF46785">
    <property type="entry name" value="Winged helix' DNA-binding domain"/>
    <property type="match status" value="1"/>
</dbReference>
<dbReference type="InterPro" id="IPR000595">
    <property type="entry name" value="cNMP-bd_dom"/>
</dbReference>
<dbReference type="Proteomes" id="UP000664844">
    <property type="component" value="Unassembled WGS sequence"/>
</dbReference>
<dbReference type="InterPro" id="IPR050397">
    <property type="entry name" value="Env_Response_Regulators"/>
</dbReference>
<dbReference type="Pfam" id="PF00027">
    <property type="entry name" value="cNMP_binding"/>
    <property type="match status" value="1"/>
</dbReference>
<evidence type="ECO:0000259" key="4">
    <source>
        <dbReference type="PROSITE" id="PS50042"/>
    </source>
</evidence>
<keyword evidence="3" id="KW-0804">Transcription</keyword>
<proteinExistence type="predicted"/>
<evidence type="ECO:0000259" key="5">
    <source>
        <dbReference type="PROSITE" id="PS51063"/>
    </source>
</evidence>
<dbReference type="InterPro" id="IPR018490">
    <property type="entry name" value="cNMP-bd_dom_sf"/>
</dbReference>
<dbReference type="SUPFAM" id="SSF51206">
    <property type="entry name" value="cAMP-binding domain-like"/>
    <property type="match status" value="1"/>
</dbReference>
<dbReference type="CDD" id="cd00038">
    <property type="entry name" value="CAP_ED"/>
    <property type="match status" value="1"/>
</dbReference>
<dbReference type="SMART" id="SM00100">
    <property type="entry name" value="cNMP"/>
    <property type="match status" value="1"/>
</dbReference>
<dbReference type="PROSITE" id="PS51063">
    <property type="entry name" value="HTH_CRP_2"/>
    <property type="match status" value="1"/>
</dbReference>
<dbReference type="PANTHER" id="PTHR24567:SF74">
    <property type="entry name" value="HTH-TYPE TRANSCRIPTIONAL REGULATOR ARCR"/>
    <property type="match status" value="1"/>
</dbReference>
<protein>
    <submittedName>
        <fullName evidence="6">Crp/Fnr family transcriptional regulator</fullName>
    </submittedName>
</protein>
<keyword evidence="1" id="KW-0805">Transcription regulation</keyword>
<feature type="domain" description="HTH crp-type" evidence="5">
    <location>
        <begin position="152"/>
        <end position="222"/>
    </location>
</feature>
<reference evidence="6 7" key="1">
    <citation type="submission" date="2021-03" db="EMBL/GenBank/DDBJ databases">
        <title>Metabolic Capacity of the Antarctic Cyanobacterium Phormidium pseudopriestleyi that Sustains Oxygenic Photosynthesis in the Presence of Hydrogen Sulfide.</title>
        <authorList>
            <person name="Lumian J.E."/>
            <person name="Jungblut A.D."/>
            <person name="Dillon M.L."/>
            <person name="Hawes I."/>
            <person name="Doran P.T."/>
            <person name="Mackey T.J."/>
            <person name="Dick G.J."/>
            <person name="Grettenberger C.L."/>
            <person name="Sumner D.Y."/>
        </authorList>
    </citation>
    <scope>NUCLEOTIDE SEQUENCE [LARGE SCALE GENOMIC DNA]</scope>
    <source>
        <strain evidence="6 7">FRX01</strain>
    </source>
</reference>
<dbReference type="SMART" id="SM00419">
    <property type="entry name" value="HTH_CRP"/>
    <property type="match status" value="1"/>
</dbReference>
<evidence type="ECO:0000256" key="3">
    <source>
        <dbReference type="ARBA" id="ARBA00023163"/>
    </source>
</evidence>
<evidence type="ECO:0000256" key="1">
    <source>
        <dbReference type="ARBA" id="ARBA00023015"/>
    </source>
</evidence>
<dbReference type="RefSeq" id="WP_207086195.1">
    <property type="nucleotide sequence ID" value="NZ_JAFLQW010000015.1"/>
</dbReference>
<dbReference type="Pfam" id="PF13545">
    <property type="entry name" value="HTH_Crp_2"/>
    <property type="match status" value="1"/>
</dbReference>
<dbReference type="InterPro" id="IPR012318">
    <property type="entry name" value="HTH_CRP"/>
</dbReference>